<evidence type="ECO:0000256" key="2">
    <source>
        <dbReference type="ARBA" id="ARBA00022803"/>
    </source>
</evidence>
<dbReference type="InterPro" id="IPR019734">
    <property type="entry name" value="TPR_rpt"/>
</dbReference>
<dbReference type="Pfam" id="PF13374">
    <property type="entry name" value="TPR_10"/>
    <property type="match status" value="1"/>
</dbReference>
<dbReference type="SUPFAM" id="SSF48452">
    <property type="entry name" value="TPR-like"/>
    <property type="match status" value="2"/>
</dbReference>
<evidence type="ECO:0000256" key="3">
    <source>
        <dbReference type="PROSITE-ProRule" id="PRU00339"/>
    </source>
</evidence>
<organism evidence="4">
    <name type="scientific">Odontella aurita</name>
    <dbReference type="NCBI Taxonomy" id="265563"/>
    <lineage>
        <taxon>Eukaryota</taxon>
        <taxon>Sar</taxon>
        <taxon>Stramenopiles</taxon>
        <taxon>Ochrophyta</taxon>
        <taxon>Bacillariophyta</taxon>
        <taxon>Mediophyceae</taxon>
        <taxon>Biddulphiophycidae</taxon>
        <taxon>Eupodiscales</taxon>
        <taxon>Odontellaceae</taxon>
        <taxon>Odontella</taxon>
    </lineage>
</organism>
<gene>
    <name evidence="4" type="ORF">OAUR00152_LOCUS5385</name>
</gene>
<feature type="repeat" description="TPR" evidence="3">
    <location>
        <begin position="700"/>
        <end position="733"/>
    </location>
</feature>
<keyword evidence="1" id="KW-0677">Repeat</keyword>
<dbReference type="Pfam" id="PF13424">
    <property type="entry name" value="TPR_12"/>
    <property type="match status" value="4"/>
</dbReference>
<evidence type="ECO:0000256" key="1">
    <source>
        <dbReference type="ARBA" id="ARBA00022737"/>
    </source>
</evidence>
<sequence>MVSILSNTEGWDYSSAPLSASLGVAALSNASATGAPWQQCLCEVGGTTQHVPNSHPSAPDENIEAVIALNNLGADALAKGENFAALQLFRRALLLAATDAVRAVHHDTMTTKAVHAPSTSPASEVACGSSELRYYCDSISDDDDSAEAASFALAVVAEGELCVPSSIADANPVPRHQGVSLATSVLQYCSEYDEGLSRTFPGAVKMTKRLISHEEKIATLHYNLGQAHLAQDEMVQASECFGRSLSELGRCQHRKELICSSAALHCLGFASYRLGRLDESLNFYRRALDDANATADATQFLPEDRQNALINVASSLNCVAVVLFHLDHAKHDAECVALLMKCLHIRKSVLGPSAMTNERDAATALNNLGRVHYMLGRYPQALDAYLETLAMRRTLLGPAHLDVAATVYNTGQTLHRLGKNDDAMELYTNFLAAARPVLGPQHRDVAIMLKCMASVHHERGSHEEALRLYSEALEAARLSLGSYHPEVASTLNKLGNLLYEKGRLDDAMRAYGDGLVAERSALEANHPNIAVTLTNIAQIHRVRGESTCALRLYDEVLALQRSRHGLTHPDIALTLSSIALIHYQNGRYEDSLLFYQESMRIYRDIHGHTTDHVDIAGALNSIGLVLFKRGVLSVAMESFRECLRMRQCLLGEVHRDVAVVLYNMATVGMESGNEEEAIKTYDEALRVEKEALGHDHPDVATTLAHIGQVYQDQGMLHRAAEYFEEALQVELKALGPHHLLIAHTLNQLGNLRLQTNNASGAVEAFTEALRIYRRNGLGDDRIVIAGIRMYEMAIVHPECAAAA</sequence>
<dbReference type="Gene3D" id="1.25.40.10">
    <property type="entry name" value="Tetratricopeptide repeat domain"/>
    <property type="match status" value="4"/>
</dbReference>
<dbReference type="InterPro" id="IPR011990">
    <property type="entry name" value="TPR-like_helical_dom_sf"/>
</dbReference>
<name>A0A7S4MCA4_9STRA</name>
<dbReference type="SMART" id="SM00028">
    <property type="entry name" value="TPR"/>
    <property type="match status" value="13"/>
</dbReference>
<evidence type="ECO:0000313" key="4">
    <source>
        <dbReference type="EMBL" id="CAE2213244.1"/>
    </source>
</evidence>
<keyword evidence="2 3" id="KW-0802">TPR repeat</keyword>
<evidence type="ECO:0008006" key="5">
    <source>
        <dbReference type="Google" id="ProtNLM"/>
    </source>
</evidence>
<dbReference type="AlphaFoldDB" id="A0A7S4MCA4"/>
<dbReference type="EMBL" id="HBKQ01007994">
    <property type="protein sequence ID" value="CAE2213244.1"/>
    <property type="molecule type" value="Transcribed_RNA"/>
</dbReference>
<dbReference type="PANTHER" id="PTHR45641">
    <property type="entry name" value="TETRATRICOPEPTIDE REPEAT PROTEIN (AFU_ORTHOLOGUE AFUA_6G03870)"/>
    <property type="match status" value="1"/>
</dbReference>
<feature type="repeat" description="TPR" evidence="3">
    <location>
        <begin position="742"/>
        <end position="775"/>
    </location>
</feature>
<reference evidence="4" key="1">
    <citation type="submission" date="2021-01" db="EMBL/GenBank/DDBJ databases">
        <authorList>
            <person name="Corre E."/>
            <person name="Pelletier E."/>
            <person name="Niang G."/>
            <person name="Scheremetjew M."/>
            <person name="Finn R."/>
            <person name="Kale V."/>
            <person name="Holt S."/>
            <person name="Cochrane G."/>
            <person name="Meng A."/>
            <person name="Brown T."/>
            <person name="Cohen L."/>
        </authorList>
    </citation>
    <scope>NUCLEOTIDE SEQUENCE</scope>
    <source>
        <strain evidence="4">Isolate 1302-5</strain>
    </source>
</reference>
<dbReference type="PANTHER" id="PTHR45641:SF19">
    <property type="entry name" value="NEPHROCYSTIN-3"/>
    <property type="match status" value="1"/>
</dbReference>
<accession>A0A7S4MCA4</accession>
<proteinExistence type="predicted"/>
<feature type="repeat" description="TPR" evidence="3">
    <location>
        <begin position="658"/>
        <end position="691"/>
    </location>
</feature>
<dbReference type="PROSITE" id="PS50005">
    <property type="entry name" value="TPR"/>
    <property type="match status" value="4"/>
</dbReference>
<protein>
    <recommendedName>
        <fullName evidence="5">Kinesin light chain</fullName>
    </recommendedName>
</protein>
<feature type="repeat" description="TPR" evidence="3">
    <location>
        <begin position="362"/>
        <end position="395"/>
    </location>
</feature>